<sequence length="98" mass="11010">MTGERHPITTIHDNIRRCLQLLKKVAITVHPTQLAKQRAEHICKISQIPPDYLVFTQVTVTPAVSLNGLVCSVAQLVPLTQLDFEFFLEEVLTPCMSL</sequence>
<organism evidence="1 2">
    <name type="scientific">Puccinia striiformis f. sp. tritici PST-78</name>
    <dbReference type="NCBI Taxonomy" id="1165861"/>
    <lineage>
        <taxon>Eukaryota</taxon>
        <taxon>Fungi</taxon>
        <taxon>Dikarya</taxon>
        <taxon>Basidiomycota</taxon>
        <taxon>Pucciniomycotina</taxon>
        <taxon>Pucciniomycetes</taxon>
        <taxon>Pucciniales</taxon>
        <taxon>Pucciniaceae</taxon>
        <taxon>Puccinia</taxon>
    </lineage>
</organism>
<dbReference type="PANTHER" id="PTHR46564">
    <property type="entry name" value="TRANSPOSASE"/>
    <property type="match status" value="1"/>
</dbReference>
<reference evidence="2" key="1">
    <citation type="submission" date="2014-03" db="EMBL/GenBank/DDBJ databases">
        <title>The Genome Sequence of Puccinia striiformis f. sp. tritici PST-78.</title>
        <authorList>
            <consortium name="The Broad Institute Genome Sequencing Platform"/>
            <person name="Cuomo C."/>
            <person name="Hulbert S."/>
            <person name="Chen X."/>
            <person name="Walker B."/>
            <person name="Young S.K."/>
            <person name="Zeng Q."/>
            <person name="Gargeya S."/>
            <person name="Fitzgerald M."/>
            <person name="Haas B."/>
            <person name="Abouelleil A."/>
            <person name="Alvarado L."/>
            <person name="Arachchi H.M."/>
            <person name="Berlin A.M."/>
            <person name="Chapman S.B."/>
            <person name="Goldberg J."/>
            <person name="Griggs A."/>
            <person name="Gujja S."/>
            <person name="Hansen M."/>
            <person name="Howarth C."/>
            <person name="Imamovic A."/>
            <person name="Larimer J."/>
            <person name="McCowan C."/>
            <person name="Montmayeur A."/>
            <person name="Murphy C."/>
            <person name="Neiman D."/>
            <person name="Pearson M."/>
            <person name="Priest M."/>
            <person name="Roberts A."/>
            <person name="Saif S."/>
            <person name="Shea T."/>
            <person name="Sisk P."/>
            <person name="Sykes S."/>
            <person name="Wortman J."/>
            <person name="Nusbaum C."/>
            <person name="Birren B."/>
        </authorList>
    </citation>
    <scope>NUCLEOTIDE SEQUENCE [LARGE SCALE GENOMIC DNA]</scope>
    <source>
        <strain evidence="2">race PST-78</strain>
    </source>
</reference>
<dbReference type="AlphaFoldDB" id="A0A0L0URV2"/>
<comment type="caution">
    <text evidence="1">The sequence shown here is derived from an EMBL/GenBank/DDBJ whole genome shotgun (WGS) entry which is preliminary data.</text>
</comment>
<evidence type="ECO:0000313" key="2">
    <source>
        <dbReference type="Proteomes" id="UP000054564"/>
    </source>
</evidence>
<evidence type="ECO:0000313" key="1">
    <source>
        <dbReference type="EMBL" id="KNE89705.1"/>
    </source>
</evidence>
<proteinExistence type="predicted"/>
<gene>
    <name evidence="1" type="ORF">PSTG_16826</name>
</gene>
<dbReference type="Proteomes" id="UP000054564">
    <property type="component" value="Unassembled WGS sequence"/>
</dbReference>
<protein>
    <submittedName>
        <fullName evidence="1">Uncharacterized protein</fullName>
    </submittedName>
</protein>
<dbReference type="EMBL" id="AJIL01000305">
    <property type="protein sequence ID" value="KNE89705.1"/>
    <property type="molecule type" value="Genomic_DNA"/>
</dbReference>
<keyword evidence="2" id="KW-1185">Reference proteome</keyword>
<dbReference type="PANTHER" id="PTHR46564:SF1">
    <property type="entry name" value="TRANSPOSASE"/>
    <property type="match status" value="1"/>
</dbReference>
<accession>A0A0L0URV2</accession>
<name>A0A0L0URV2_9BASI</name>